<gene>
    <name evidence="1" type="ORF">mMyoMyo1_008840</name>
</gene>
<evidence type="ECO:0000313" key="2">
    <source>
        <dbReference type="Proteomes" id="UP000527355"/>
    </source>
</evidence>
<evidence type="ECO:0000313" key="1">
    <source>
        <dbReference type="EMBL" id="KAF6308048.1"/>
    </source>
</evidence>
<organism evidence="1 2">
    <name type="scientific">Myotis myotis</name>
    <name type="common">Greater mouse-eared bat</name>
    <name type="synonym">Vespertilio myotis</name>
    <dbReference type="NCBI Taxonomy" id="51298"/>
    <lineage>
        <taxon>Eukaryota</taxon>
        <taxon>Metazoa</taxon>
        <taxon>Chordata</taxon>
        <taxon>Craniata</taxon>
        <taxon>Vertebrata</taxon>
        <taxon>Euteleostomi</taxon>
        <taxon>Mammalia</taxon>
        <taxon>Eutheria</taxon>
        <taxon>Laurasiatheria</taxon>
        <taxon>Chiroptera</taxon>
        <taxon>Yangochiroptera</taxon>
        <taxon>Vespertilionidae</taxon>
        <taxon>Myotis</taxon>
    </lineage>
</organism>
<comment type="caution">
    <text evidence="1">The sequence shown here is derived from an EMBL/GenBank/DDBJ whole genome shotgun (WGS) entry which is preliminary data.</text>
</comment>
<keyword evidence="2" id="KW-1185">Reference proteome</keyword>
<reference evidence="1 2" key="1">
    <citation type="journal article" date="2020" name="Nature">
        <title>Six reference-quality genomes reveal evolution of bat adaptations.</title>
        <authorList>
            <person name="Jebb D."/>
            <person name="Huang Z."/>
            <person name="Pippel M."/>
            <person name="Hughes G.M."/>
            <person name="Lavrichenko K."/>
            <person name="Devanna P."/>
            <person name="Winkler S."/>
            <person name="Jermiin L.S."/>
            <person name="Skirmuntt E.C."/>
            <person name="Katzourakis A."/>
            <person name="Burkitt-Gray L."/>
            <person name="Ray D.A."/>
            <person name="Sullivan K.A.M."/>
            <person name="Roscito J.G."/>
            <person name="Kirilenko B.M."/>
            <person name="Davalos L.M."/>
            <person name="Corthals A.P."/>
            <person name="Power M.L."/>
            <person name="Jones G."/>
            <person name="Ransome R.D."/>
            <person name="Dechmann D.K.N."/>
            <person name="Locatelli A.G."/>
            <person name="Puechmaille S.J."/>
            <person name="Fedrigo O."/>
            <person name="Jarvis E.D."/>
            <person name="Hiller M."/>
            <person name="Vernes S.C."/>
            <person name="Myers E.W."/>
            <person name="Teeling E.C."/>
        </authorList>
    </citation>
    <scope>NUCLEOTIDE SEQUENCE [LARGE SCALE GENOMIC DNA]</scope>
    <source>
        <strain evidence="1">MMyoMyo1</strain>
        <tissue evidence="1">Flight muscle</tissue>
    </source>
</reference>
<dbReference type="Proteomes" id="UP000527355">
    <property type="component" value="Unassembled WGS sequence"/>
</dbReference>
<sequence length="126" mass="13576">MAETTSTIFYSCPKAASATAHSTAPRCQLCSAGGTWCLRGSTEGPVKKEPCQFLPASQKPISPELRQAPPQRFKCTNSPPSQWLGSTLVRSDVSPFQSSCLRAPHTRAHPPSWSSLPAFQGENAFL</sequence>
<name>A0A7J7U5F1_MYOMY</name>
<proteinExistence type="predicted"/>
<dbReference type="AlphaFoldDB" id="A0A7J7U5F1"/>
<accession>A0A7J7U5F1</accession>
<protein>
    <submittedName>
        <fullName evidence="1">Uncharacterized protein</fullName>
    </submittedName>
</protein>
<dbReference type="EMBL" id="JABWUV010000014">
    <property type="protein sequence ID" value="KAF6308048.1"/>
    <property type="molecule type" value="Genomic_DNA"/>
</dbReference>